<organism evidence="2 3">
    <name type="scientific">Methylococcus geothermalis</name>
    <dbReference type="NCBI Taxonomy" id="2681310"/>
    <lineage>
        <taxon>Bacteria</taxon>
        <taxon>Pseudomonadati</taxon>
        <taxon>Pseudomonadota</taxon>
        <taxon>Gammaproteobacteria</taxon>
        <taxon>Methylococcales</taxon>
        <taxon>Methylococcaceae</taxon>
        <taxon>Methylococcus</taxon>
    </lineage>
</organism>
<dbReference type="EMBL" id="CP046565">
    <property type="protein sequence ID" value="QJD30518.1"/>
    <property type="molecule type" value="Genomic_DNA"/>
</dbReference>
<dbReference type="KEGG" id="metu:GNH96_11390"/>
<feature type="transmembrane region" description="Helical" evidence="1">
    <location>
        <begin position="25"/>
        <end position="43"/>
    </location>
</feature>
<accession>A0A858Q9D7</accession>
<protein>
    <submittedName>
        <fullName evidence="2">Uncharacterized protein</fullName>
    </submittedName>
</protein>
<proteinExistence type="predicted"/>
<keyword evidence="3" id="KW-1185">Reference proteome</keyword>
<keyword evidence="1" id="KW-0812">Transmembrane</keyword>
<dbReference type="AlphaFoldDB" id="A0A858Q9D7"/>
<gene>
    <name evidence="2" type="ORF">GNH96_11390</name>
</gene>
<reference evidence="3" key="1">
    <citation type="submission" date="2019-12" db="EMBL/GenBank/DDBJ databases">
        <authorList>
            <person name="Awala S.I."/>
            <person name="Rhee S.K."/>
        </authorList>
    </citation>
    <scope>NUCLEOTIDE SEQUENCE [LARGE SCALE GENOMIC DNA]</scope>
    <source>
        <strain evidence="3">IM1</strain>
    </source>
</reference>
<evidence type="ECO:0000256" key="1">
    <source>
        <dbReference type="SAM" id="Phobius"/>
    </source>
</evidence>
<dbReference type="RefSeq" id="WP_169603793.1">
    <property type="nucleotide sequence ID" value="NZ_CP046565.1"/>
</dbReference>
<sequence>MSNENNGEGSAKQSILDTLKANPKALYAAGGALVVILLALAMGGGGTGEVQVKTAVQVGQTVVVSNPNVGDSQLTAAPGLMNVASGEEENDEQKVCVVKSGTRATVEEETIVGALPFVKLKILDGPCEGKSGWTSKVNVSVN</sequence>
<evidence type="ECO:0000313" key="3">
    <source>
        <dbReference type="Proteomes" id="UP000503004"/>
    </source>
</evidence>
<name>A0A858Q9D7_9GAMM</name>
<keyword evidence="1" id="KW-0472">Membrane</keyword>
<dbReference type="Proteomes" id="UP000503004">
    <property type="component" value="Chromosome"/>
</dbReference>
<evidence type="ECO:0000313" key="2">
    <source>
        <dbReference type="EMBL" id="QJD30518.1"/>
    </source>
</evidence>
<keyword evidence="1" id="KW-1133">Transmembrane helix</keyword>